<proteinExistence type="predicted"/>
<dbReference type="AlphaFoldDB" id="A0A9X6BAV3"/>
<dbReference type="SUPFAM" id="SSF47413">
    <property type="entry name" value="lambda repressor-like DNA-binding domains"/>
    <property type="match status" value="1"/>
</dbReference>
<sequence>MWGLGKKRSKLGRWLDSHGLYQKDLQKESKINRTTISRICNDPYYIPSQSTIKKLLVAIRKIDPNKKMSDFWDM</sequence>
<dbReference type="Proteomes" id="UP000190641">
    <property type="component" value="Unassembled WGS sequence"/>
</dbReference>
<reference evidence="2 3" key="1">
    <citation type="submission" date="2017-01" db="EMBL/GenBank/DDBJ databases">
        <title>Bacillus cereus isolates.</title>
        <authorList>
            <person name="Beno S.M."/>
        </authorList>
    </citation>
    <scope>NUCLEOTIDE SEQUENCE [LARGE SCALE GENOMIC DNA]</scope>
    <source>
        <strain evidence="2 3">FSL K6-1030</strain>
    </source>
</reference>
<name>A0A9X6BAV3_BACCE</name>
<dbReference type="EMBL" id="MUAU01000019">
    <property type="protein sequence ID" value="OOR75423.1"/>
    <property type="molecule type" value="Genomic_DNA"/>
</dbReference>
<dbReference type="GO" id="GO:0003677">
    <property type="term" value="F:DNA binding"/>
    <property type="evidence" value="ECO:0007669"/>
    <property type="project" value="InterPro"/>
</dbReference>
<accession>A0A9X6BAV3</accession>
<dbReference type="InterPro" id="IPR010982">
    <property type="entry name" value="Lambda_DNA-bd_dom_sf"/>
</dbReference>
<dbReference type="InterPro" id="IPR001387">
    <property type="entry name" value="Cro/C1-type_HTH"/>
</dbReference>
<dbReference type="RefSeq" id="WP_078186449.1">
    <property type="nucleotide sequence ID" value="NZ_MUAU01000019.1"/>
</dbReference>
<dbReference type="Pfam" id="PF01381">
    <property type="entry name" value="HTH_3"/>
    <property type="match status" value="1"/>
</dbReference>
<evidence type="ECO:0000313" key="2">
    <source>
        <dbReference type="EMBL" id="OOR75423.1"/>
    </source>
</evidence>
<dbReference type="CDD" id="cd00093">
    <property type="entry name" value="HTH_XRE"/>
    <property type="match status" value="1"/>
</dbReference>
<gene>
    <name evidence="2" type="ORF">BLX06_08840</name>
</gene>
<feature type="domain" description="HTH cro/C1-type" evidence="1">
    <location>
        <begin position="15"/>
        <end position="59"/>
    </location>
</feature>
<dbReference type="Gene3D" id="1.10.260.40">
    <property type="entry name" value="lambda repressor-like DNA-binding domains"/>
    <property type="match status" value="1"/>
</dbReference>
<comment type="caution">
    <text evidence="2">The sequence shown here is derived from an EMBL/GenBank/DDBJ whole genome shotgun (WGS) entry which is preliminary data.</text>
</comment>
<protein>
    <submittedName>
        <fullName evidence="2">Transcriptional regulator</fullName>
    </submittedName>
</protein>
<evidence type="ECO:0000313" key="3">
    <source>
        <dbReference type="Proteomes" id="UP000190641"/>
    </source>
</evidence>
<evidence type="ECO:0000259" key="1">
    <source>
        <dbReference type="Pfam" id="PF01381"/>
    </source>
</evidence>
<organism evidence="2 3">
    <name type="scientific">Bacillus cereus</name>
    <dbReference type="NCBI Taxonomy" id="1396"/>
    <lineage>
        <taxon>Bacteria</taxon>
        <taxon>Bacillati</taxon>
        <taxon>Bacillota</taxon>
        <taxon>Bacilli</taxon>
        <taxon>Bacillales</taxon>
        <taxon>Bacillaceae</taxon>
        <taxon>Bacillus</taxon>
        <taxon>Bacillus cereus group</taxon>
    </lineage>
</organism>